<protein>
    <submittedName>
        <fullName evidence="2">Uncharacterized protein</fullName>
    </submittedName>
</protein>
<comment type="caution">
    <text evidence="2">The sequence shown here is derived from an EMBL/GenBank/DDBJ whole genome shotgun (WGS) entry which is preliminary data.</text>
</comment>
<gene>
    <name evidence="2" type="ORF">D4765_08700</name>
</gene>
<sequence>MTDEAEGGVTEPVPAPRPRWRHRLIVTASVVVAAGALAGGFWGWSAASESRFDEASASLATQQAAETSAVHAYDARLRDVSLVSQRIRSVVDSPAFVGQGATEAATLSQALGVLEPLAAAQPVEVPAAVHIDQSAYRPPWQLVTEAEQFEGRTRASQQTEGSLRTLASDAAAAETSVYAAETAYFGNAATAAEQTISSNALSNRSVQVPLLRLIEQARNSTLSESRNGAFVDSLANAEAQVVASQATQQSELDDPAWAVRREVEAYARSLSNGVALEFVWAPEVSGLGDNWLSGTAESYDSDGGWSIISLNYTVEREWENGRNARALVAHEVGHTQVYRCWPLFSGDAFHQNSEIWATAWSISQGFDVPGSGIEAYGRPTDEQISVAGQCR</sequence>
<organism evidence="2 3">
    <name type="scientific">Subtercola vilae</name>
    <dbReference type="NCBI Taxonomy" id="2056433"/>
    <lineage>
        <taxon>Bacteria</taxon>
        <taxon>Bacillati</taxon>
        <taxon>Actinomycetota</taxon>
        <taxon>Actinomycetes</taxon>
        <taxon>Micrococcales</taxon>
        <taxon>Microbacteriaceae</taxon>
        <taxon>Subtercola</taxon>
    </lineage>
</organism>
<keyword evidence="3" id="KW-1185">Reference proteome</keyword>
<keyword evidence="1" id="KW-0472">Membrane</keyword>
<reference evidence="2 3" key="1">
    <citation type="journal article" date="2019" name="Microorganisms">
        <title>Systematic Affiliation and Genome Analysis of Subtercola vilae DB165(T) with Particular Emphasis on Cold Adaptation of an Isolate from a High-Altitude Cold Volcano Lake.</title>
        <authorList>
            <person name="Villalobos A.S."/>
            <person name="Wiese J."/>
            <person name="Imhoff J.F."/>
            <person name="Dorador C."/>
            <person name="Keller A."/>
            <person name="Hentschel U."/>
        </authorList>
    </citation>
    <scope>NUCLEOTIDE SEQUENCE [LARGE SCALE GENOMIC DNA]</scope>
    <source>
        <strain evidence="2 3">DB165</strain>
    </source>
</reference>
<evidence type="ECO:0000313" key="3">
    <source>
        <dbReference type="Proteomes" id="UP000306192"/>
    </source>
</evidence>
<keyword evidence="1" id="KW-1133">Transmembrane helix</keyword>
<feature type="transmembrane region" description="Helical" evidence="1">
    <location>
        <begin position="24"/>
        <end position="44"/>
    </location>
</feature>
<dbReference type="RefSeq" id="WP_136641904.1">
    <property type="nucleotide sequence ID" value="NZ_QYRT01000013.1"/>
</dbReference>
<proteinExistence type="predicted"/>
<accession>A0A4T2BYN7</accession>
<dbReference type="EMBL" id="QYRT01000013">
    <property type="protein sequence ID" value="TIH37093.1"/>
    <property type="molecule type" value="Genomic_DNA"/>
</dbReference>
<evidence type="ECO:0000313" key="2">
    <source>
        <dbReference type="EMBL" id="TIH37093.1"/>
    </source>
</evidence>
<dbReference type="AlphaFoldDB" id="A0A4T2BYN7"/>
<name>A0A4T2BYN7_9MICO</name>
<evidence type="ECO:0000256" key="1">
    <source>
        <dbReference type="SAM" id="Phobius"/>
    </source>
</evidence>
<dbReference type="OrthoDB" id="4976927at2"/>
<dbReference type="Proteomes" id="UP000306192">
    <property type="component" value="Unassembled WGS sequence"/>
</dbReference>
<keyword evidence="1" id="KW-0812">Transmembrane</keyword>